<dbReference type="SUPFAM" id="SSF53822">
    <property type="entry name" value="Periplasmic binding protein-like I"/>
    <property type="match status" value="1"/>
</dbReference>
<evidence type="ECO:0000256" key="4">
    <source>
        <dbReference type="SAM" id="SignalP"/>
    </source>
</evidence>
<dbReference type="OrthoDB" id="250606at2"/>
<name>A0A5B9W9W9_9BACT</name>
<evidence type="ECO:0000313" key="6">
    <source>
        <dbReference type="EMBL" id="QEH37039.1"/>
    </source>
</evidence>
<dbReference type="GO" id="GO:0030246">
    <property type="term" value="F:carbohydrate binding"/>
    <property type="evidence" value="ECO:0007669"/>
    <property type="project" value="UniProtKB-ARBA"/>
</dbReference>
<keyword evidence="3 4" id="KW-0732">Signal</keyword>
<dbReference type="InterPro" id="IPR028082">
    <property type="entry name" value="Peripla_BP_I"/>
</dbReference>
<dbReference type="AlphaFoldDB" id="A0A5B9W9W9"/>
<comment type="similarity">
    <text evidence="2">Belongs to the bacterial solute-binding protein 2 family.</text>
</comment>
<evidence type="ECO:0000313" key="7">
    <source>
        <dbReference type="Proteomes" id="UP000324233"/>
    </source>
</evidence>
<feature type="domain" description="Periplasmic binding protein" evidence="5">
    <location>
        <begin position="43"/>
        <end position="297"/>
    </location>
</feature>
<feature type="chain" id="PRO_5022671785" evidence="4">
    <location>
        <begin position="22"/>
        <end position="322"/>
    </location>
</feature>
<dbReference type="PANTHER" id="PTHR46847:SF1">
    <property type="entry name" value="D-ALLOSE-BINDING PERIPLASMIC PROTEIN-RELATED"/>
    <property type="match status" value="1"/>
</dbReference>
<dbReference type="Proteomes" id="UP000324233">
    <property type="component" value="Chromosome"/>
</dbReference>
<reference evidence="6 7" key="1">
    <citation type="submission" date="2019-08" db="EMBL/GenBank/DDBJ databases">
        <title>Deep-cultivation of Planctomycetes and their phenomic and genomic characterization uncovers novel biology.</title>
        <authorList>
            <person name="Wiegand S."/>
            <person name="Jogler M."/>
            <person name="Boedeker C."/>
            <person name="Pinto D."/>
            <person name="Vollmers J."/>
            <person name="Rivas-Marin E."/>
            <person name="Kohn T."/>
            <person name="Peeters S.H."/>
            <person name="Heuer A."/>
            <person name="Rast P."/>
            <person name="Oberbeckmann S."/>
            <person name="Bunk B."/>
            <person name="Jeske O."/>
            <person name="Meyerdierks A."/>
            <person name="Storesund J.E."/>
            <person name="Kallscheuer N."/>
            <person name="Luecker S."/>
            <person name="Lage O.M."/>
            <person name="Pohl T."/>
            <person name="Merkel B.J."/>
            <person name="Hornburger P."/>
            <person name="Mueller R.-W."/>
            <person name="Bruemmer F."/>
            <person name="Labrenz M."/>
            <person name="Spormann A.M."/>
            <person name="Op den Camp H."/>
            <person name="Overmann J."/>
            <person name="Amann R."/>
            <person name="Jetten M.S.M."/>
            <person name="Mascher T."/>
            <person name="Medema M.H."/>
            <person name="Devos D.P."/>
            <person name="Kaster A.-K."/>
            <person name="Ovreas L."/>
            <person name="Rohde M."/>
            <person name="Galperin M.Y."/>
            <person name="Jogler C."/>
        </authorList>
    </citation>
    <scope>NUCLEOTIDE SEQUENCE [LARGE SCALE GENOMIC DNA]</scope>
    <source>
        <strain evidence="6 7">OJF2</strain>
    </source>
</reference>
<feature type="signal peptide" evidence="4">
    <location>
        <begin position="1"/>
        <end position="21"/>
    </location>
</feature>
<dbReference type="RefSeq" id="WP_148596653.1">
    <property type="nucleotide sequence ID" value="NZ_CP042997.1"/>
</dbReference>
<keyword evidence="7" id="KW-1185">Reference proteome</keyword>
<evidence type="ECO:0000256" key="2">
    <source>
        <dbReference type="ARBA" id="ARBA00007639"/>
    </source>
</evidence>
<evidence type="ECO:0000259" key="5">
    <source>
        <dbReference type="Pfam" id="PF13407"/>
    </source>
</evidence>
<proteinExistence type="inferred from homology"/>
<dbReference type="Pfam" id="PF13407">
    <property type="entry name" value="Peripla_BP_4"/>
    <property type="match status" value="1"/>
</dbReference>
<dbReference type="InterPro" id="IPR025997">
    <property type="entry name" value="SBP_2_dom"/>
</dbReference>
<dbReference type="KEGG" id="agv:OJF2_56240"/>
<dbReference type="PANTHER" id="PTHR46847">
    <property type="entry name" value="D-ALLOSE-BINDING PERIPLASMIC PROTEIN-RELATED"/>
    <property type="match status" value="1"/>
</dbReference>
<accession>A0A5B9W9W9</accession>
<dbReference type="GO" id="GO:0030313">
    <property type="term" value="C:cell envelope"/>
    <property type="evidence" value="ECO:0007669"/>
    <property type="project" value="UniProtKB-SubCell"/>
</dbReference>
<protein>
    <submittedName>
        <fullName evidence="6">D-ribose-binding periplasmic protein</fullName>
    </submittedName>
</protein>
<dbReference type="PROSITE" id="PS51257">
    <property type="entry name" value="PROKAR_LIPOPROTEIN"/>
    <property type="match status" value="1"/>
</dbReference>
<organism evidence="6 7">
    <name type="scientific">Aquisphaera giovannonii</name>
    <dbReference type="NCBI Taxonomy" id="406548"/>
    <lineage>
        <taxon>Bacteria</taxon>
        <taxon>Pseudomonadati</taxon>
        <taxon>Planctomycetota</taxon>
        <taxon>Planctomycetia</taxon>
        <taxon>Isosphaerales</taxon>
        <taxon>Isosphaeraceae</taxon>
        <taxon>Aquisphaera</taxon>
    </lineage>
</organism>
<sequence precursor="true">MRASRNRLAGAVFVLALAVMGCGGPGSGGGPGASATGSRARVGAVLPMFSHPFFLAQKRGLEDKAKELGLEIDVRDGQDDDVKQIAQVETLINLGCKALILCPRDEDALVPAVEAANRAGVPVIALNRRINGGNVLSYVGADDAEGGMLQGEAVAEALGPKGGKIIYLEGTEGSSPQRKRSEGLTSVLKAHPEIVIADRRFAGFQEDRAKGIMTDLVRRFAPGEIRAVVAQSDEMALPAAEVIRTEGWKDVPVFGFDGSHTAFEAVKDGRLKATVLQDPYEQGVKAMETMAAHLKGHKPDSEVITPLRLITGANVDKFRPAY</sequence>
<gene>
    <name evidence="6" type="primary">rbsB_3</name>
    <name evidence="6" type="ORF">OJF2_56240</name>
</gene>
<dbReference type="EMBL" id="CP042997">
    <property type="protein sequence ID" value="QEH37039.1"/>
    <property type="molecule type" value="Genomic_DNA"/>
</dbReference>
<evidence type="ECO:0000256" key="3">
    <source>
        <dbReference type="ARBA" id="ARBA00022729"/>
    </source>
</evidence>
<dbReference type="Gene3D" id="3.40.50.2300">
    <property type="match status" value="2"/>
</dbReference>
<evidence type="ECO:0000256" key="1">
    <source>
        <dbReference type="ARBA" id="ARBA00004196"/>
    </source>
</evidence>
<dbReference type="CDD" id="cd01536">
    <property type="entry name" value="PBP1_ABC_sugar_binding-like"/>
    <property type="match status" value="1"/>
</dbReference>
<comment type="subcellular location">
    <subcellularLocation>
        <location evidence="1">Cell envelope</location>
    </subcellularLocation>
</comment>